<keyword evidence="2" id="KW-1185">Reference proteome</keyword>
<evidence type="ECO:0000313" key="2">
    <source>
        <dbReference type="Proteomes" id="UP001239111"/>
    </source>
</evidence>
<protein>
    <submittedName>
        <fullName evidence="1">Uncharacterized protein</fullName>
    </submittedName>
</protein>
<comment type="caution">
    <text evidence="1">The sequence shown here is derived from an EMBL/GenBank/DDBJ whole genome shotgun (WGS) entry which is preliminary data.</text>
</comment>
<proteinExistence type="predicted"/>
<name>A0ACC2P1Z3_9HYME</name>
<reference evidence="1" key="1">
    <citation type="submission" date="2023-04" db="EMBL/GenBank/DDBJ databases">
        <title>A chromosome-level genome assembly of the parasitoid wasp Eretmocerus hayati.</title>
        <authorList>
            <person name="Zhong Y."/>
            <person name="Liu S."/>
            <person name="Liu Y."/>
        </authorList>
    </citation>
    <scope>NUCLEOTIDE SEQUENCE</scope>
    <source>
        <strain evidence="1">ZJU_SS_LIU_2023</strain>
    </source>
</reference>
<sequence>MLFDIIKANNLQEVDHNRQAFLIDQRSENPKLCIGNIPSDDVDCRGGRLHYDGEAANSQTSSQPDHPSIASQVISCSSQVPDSQHSTRSIADDKAPDEITGEWKSFD</sequence>
<organism evidence="1 2">
    <name type="scientific">Eretmocerus hayati</name>
    <dbReference type="NCBI Taxonomy" id="131215"/>
    <lineage>
        <taxon>Eukaryota</taxon>
        <taxon>Metazoa</taxon>
        <taxon>Ecdysozoa</taxon>
        <taxon>Arthropoda</taxon>
        <taxon>Hexapoda</taxon>
        <taxon>Insecta</taxon>
        <taxon>Pterygota</taxon>
        <taxon>Neoptera</taxon>
        <taxon>Endopterygota</taxon>
        <taxon>Hymenoptera</taxon>
        <taxon>Apocrita</taxon>
        <taxon>Proctotrupomorpha</taxon>
        <taxon>Chalcidoidea</taxon>
        <taxon>Aphelinidae</taxon>
        <taxon>Aphelininae</taxon>
        <taxon>Eretmocerus</taxon>
    </lineage>
</organism>
<accession>A0ACC2P1Z3</accession>
<gene>
    <name evidence="1" type="ORF">QAD02_013377</name>
</gene>
<dbReference type="Proteomes" id="UP001239111">
    <property type="component" value="Chromosome 2"/>
</dbReference>
<dbReference type="EMBL" id="CM056742">
    <property type="protein sequence ID" value="KAJ8677590.1"/>
    <property type="molecule type" value="Genomic_DNA"/>
</dbReference>
<evidence type="ECO:0000313" key="1">
    <source>
        <dbReference type="EMBL" id="KAJ8677590.1"/>
    </source>
</evidence>